<dbReference type="Gene3D" id="3.40.190.10">
    <property type="entry name" value="Periplasmic binding protein-like II"/>
    <property type="match status" value="2"/>
</dbReference>
<dbReference type="InterPro" id="IPR050811">
    <property type="entry name" value="Phosphate_ABC_transporter"/>
</dbReference>
<feature type="signal peptide" evidence="12">
    <location>
        <begin position="1"/>
        <end position="22"/>
    </location>
</feature>
<organism evidence="14 15">
    <name type="scientific">Candidatus Clostridium radicumherbarum</name>
    <dbReference type="NCBI Taxonomy" id="3381662"/>
    <lineage>
        <taxon>Bacteria</taxon>
        <taxon>Bacillati</taxon>
        <taxon>Bacillota</taxon>
        <taxon>Clostridia</taxon>
        <taxon>Eubacteriales</taxon>
        <taxon>Clostridiaceae</taxon>
        <taxon>Clostridium</taxon>
    </lineage>
</organism>
<dbReference type="NCBIfam" id="TIGR02136">
    <property type="entry name" value="ptsS_2"/>
    <property type="match status" value="1"/>
</dbReference>
<dbReference type="RefSeq" id="WP_406763203.1">
    <property type="nucleotide sequence ID" value="NZ_JBJHZY010000001.1"/>
</dbReference>
<comment type="subunit">
    <text evidence="4 12">The complex is composed of two ATP-binding proteins (PstB), two transmembrane proteins (PstC and PstA) and a solute-binding protein (PstS).</text>
</comment>
<evidence type="ECO:0000256" key="7">
    <source>
        <dbReference type="ARBA" id="ARBA00022592"/>
    </source>
</evidence>
<comment type="function">
    <text evidence="12">Involved in the system for phosphate transport across the cytoplasmic membrane.</text>
</comment>
<protein>
    <recommendedName>
        <fullName evidence="12">Phosphate-binding protein</fullName>
    </recommendedName>
</protein>
<keyword evidence="15" id="KW-1185">Reference proteome</keyword>
<evidence type="ECO:0000259" key="13">
    <source>
        <dbReference type="Pfam" id="PF12849"/>
    </source>
</evidence>
<evidence type="ECO:0000256" key="4">
    <source>
        <dbReference type="ARBA" id="ARBA00011529"/>
    </source>
</evidence>
<comment type="subcellular location">
    <subcellularLocation>
        <location evidence="2 12">Cell membrane</location>
        <topology evidence="2 12">Lipid-anchor</topology>
    </subcellularLocation>
</comment>
<comment type="function">
    <text evidence="1">Part of the ABC transporter complex PstSACB involved in phosphate import.</text>
</comment>
<accession>A0ABW8TLL8</accession>
<evidence type="ECO:0000256" key="12">
    <source>
        <dbReference type="RuleBase" id="RU367119"/>
    </source>
</evidence>
<keyword evidence="9" id="KW-0472">Membrane</keyword>
<keyword evidence="10 12" id="KW-0564">Palmitate</keyword>
<keyword evidence="6 12" id="KW-1003">Cell membrane</keyword>
<comment type="similarity">
    <text evidence="3 12">Belongs to the PstS family.</text>
</comment>
<evidence type="ECO:0000256" key="10">
    <source>
        <dbReference type="ARBA" id="ARBA00023139"/>
    </source>
</evidence>
<evidence type="ECO:0000256" key="8">
    <source>
        <dbReference type="ARBA" id="ARBA00022729"/>
    </source>
</evidence>
<comment type="caution">
    <text evidence="14">The sequence shown here is derived from an EMBL/GenBank/DDBJ whole genome shotgun (WGS) entry which is preliminary data.</text>
</comment>
<keyword evidence="11 12" id="KW-0449">Lipoprotein</keyword>
<dbReference type="InterPro" id="IPR011862">
    <property type="entry name" value="Phos-bd"/>
</dbReference>
<evidence type="ECO:0000256" key="11">
    <source>
        <dbReference type="ARBA" id="ARBA00023288"/>
    </source>
</evidence>
<dbReference type="EMBL" id="JBJHZY010000001">
    <property type="protein sequence ID" value="MFL0266572.1"/>
    <property type="molecule type" value="Genomic_DNA"/>
</dbReference>
<evidence type="ECO:0000256" key="2">
    <source>
        <dbReference type="ARBA" id="ARBA00004193"/>
    </source>
</evidence>
<evidence type="ECO:0000256" key="6">
    <source>
        <dbReference type="ARBA" id="ARBA00022475"/>
    </source>
</evidence>
<evidence type="ECO:0000256" key="3">
    <source>
        <dbReference type="ARBA" id="ARBA00008725"/>
    </source>
</evidence>
<dbReference type="PROSITE" id="PS51257">
    <property type="entry name" value="PROKAR_LIPOPROTEIN"/>
    <property type="match status" value="1"/>
</dbReference>
<feature type="domain" description="PBP" evidence="13">
    <location>
        <begin position="38"/>
        <end position="275"/>
    </location>
</feature>
<evidence type="ECO:0000256" key="9">
    <source>
        <dbReference type="ARBA" id="ARBA00023136"/>
    </source>
</evidence>
<keyword evidence="8 12" id="KW-0732">Signal</keyword>
<dbReference type="Pfam" id="PF12849">
    <property type="entry name" value="PBP_like_2"/>
    <property type="match status" value="1"/>
</dbReference>
<dbReference type="PANTHER" id="PTHR30570">
    <property type="entry name" value="PERIPLASMIC PHOSPHATE BINDING COMPONENT OF PHOSPHATE ABC TRANSPORTER"/>
    <property type="match status" value="1"/>
</dbReference>
<keyword evidence="7 12" id="KW-0592">Phosphate transport</keyword>
<evidence type="ECO:0000313" key="14">
    <source>
        <dbReference type="EMBL" id="MFL0266572.1"/>
    </source>
</evidence>
<evidence type="ECO:0000313" key="15">
    <source>
        <dbReference type="Proteomes" id="UP001623661"/>
    </source>
</evidence>
<keyword evidence="5 12" id="KW-0813">Transport</keyword>
<name>A0ABW8TLL8_9CLOT</name>
<proteinExistence type="inferred from homology"/>
<evidence type="ECO:0000256" key="1">
    <source>
        <dbReference type="ARBA" id="ARBA00002841"/>
    </source>
</evidence>
<dbReference type="InterPro" id="IPR024370">
    <property type="entry name" value="PBP_domain"/>
</dbReference>
<evidence type="ECO:0000256" key="5">
    <source>
        <dbReference type="ARBA" id="ARBA00022448"/>
    </source>
</evidence>
<dbReference type="Proteomes" id="UP001623661">
    <property type="component" value="Unassembled WGS sequence"/>
</dbReference>
<dbReference type="SUPFAM" id="SSF53850">
    <property type="entry name" value="Periplasmic binding protein-like II"/>
    <property type="match status" value="1"/>
</dbReference>
<feature type="chain" id="PRO_5044952938" description="Phosphate-binding protein" evidence="12">
    <location>
        <begin position="23"/>
        <end position="299"/>
    </location>
</feature>
<dbReference type="CDD" id="cd13653">
    <property type="entry name" value="PBP2_phosphate_like_1"/>
    <property type="match status" value="1"/>
</dbReference>
<sequence length="299" mass="31679">MKKNLKVLVAALAVTMTAGMFVGCGKQADNTAATNDTKKATVSGSITASGSTALQPLAEQAAKKFTDANPNATINVQGGGSGTGLTQVMQGAVDIGNSDLFAEDKLKPEEAKQLVDHKVAVVGIAVVVNSKVKVDNIKKDDLIKIFTGQITNWKEVGGDDMKITIINRPKSSGTRGTFKKFALDGKDEVEGKALTEDSSGTVKKTIETTDGSIGYLASSYVNDPANLSGVKVEKLDGVEMNKDNITSGKYPVWAYEHMYTKGEAKDLTKAFIDYMGGADVKALIEKLGYIPTADMKVTR</sequence>
<dbReference type="PANTHER" id="PTHR30570:SF4">
    <property type="entry name" value="PHOSPHATE-BINDING PROTEIN PSTS 1"/>
    <property type="match status" value="1"/>
</dbReference>
<reference evidence="14 15" key="1">
    <citation type="submission" date="2024-11" db="EMBL/GenBank/DDBJ databases">
        <authorList>
            <person name="Heng Y.C."/>
            <person name="Lim A.C.H."/>
            <person name="Lee J.K.Y."/>
            <person name="Kittelmann S."/>
        </authorList>
    </citation>
    <scope>NUCLEOTIDE SEQUENCE [LARGE SCALE GENOMIC DNA]</scope>
    <source>
        <strain evidence="14 15">WILCCON 0202</strain>
    </source>
</reference>
<gene>
    <name evidence="14" type="ORF">ACJDUH_00565</name>
</gene>